<dbReference type="Proteomes" id="UP000626109">
    <property type="component" value="Unassembled WGS sequence"/>
</dbReference>
<feature type="transmembrane region" description="Helical" evidence="1">
    <location>
        <begin position="65"/>
        <end position="85"/>
    </location>
</feature>
<feature type="non-terminal residue" evidence="2">
    <location>
        <position position="271"/>
    </location>
</feature>
<evidence type="ECO:0000313" key="2">
    <source>
        <dbReference type="EMBL" id="CAE8742965.1"/>
    </source>
</evidence>
<keyword evidence="1" id="KW-1133">Transmembrane helix</keyword>
<feature type="transmembrane region" description="Helical" evidence="1">
    <location>
        <begin position="181"/>
        <end position="204"/>
    </location>
</feature>
<dbReference type="AlphaFoldDB" id="A0A813LTF8"/>
<feature type="transmembrane region" description="Helical" evidence="1">
    <location>
        <begin position="150"/>
        <end position="175"/>
    </location>
</feature>
<sequence length="271" mass="28348">MGLPRCTVLYQLHASSQASAKLAFASGRVRDLLASNLPLVLAGTTLLGLALFVGGIVIGTSSHKSGFVVGGAFALTCLGITVSTLDAWERAKLVLTLLELHEASPRAEILQQLQEYNKFSTKTLPVDPGELDALLVATYSGLTPILCKKLVVAFQWGPLFFVAAAISSAVATGVVESIPTALHVLSICVAALGGLAMIFGLYVLRRFFMPVISQNLKAQVPAPAPLGLPGDPEMGPAAPCTATMLELHVNMLRRKLGSTPHGQAAARAGLQ</sequence>
<proteinExistence type="predicted"/>
<reference evidence="2" key="1">
    <citation type="submission" date="2021-02" db="EMBL/GenBank/DDBJ databases">
        <authorList>
            <person name="Dougan E. K."/>
            <person name="Rhodes N."/>
            <person name="Thang M."/>
            <person name="Chan C."/>
        </authorList>
    </citation>
    <scope>NUCLEOTIDE SEQUENCE</scope>
</reference>
<keyword evidence="1" id="KW-0812">Transmembrane</keyword>
<accession>A0A813LTF8</accession>
<keyword evidence="1" id="KW-0472">Membrane</keyword>
<dbReference type="EMBL" id="CAJNNW010037568">
    <property type="protein sequence ID" value="CAE8742965.1"/>
    <property type="molecule type" value="Genomic_DNA"/>
</dbReference>
<feature type="transmembrane region" description="Helical" evidence="1">
    <location>
        <begin position="37"/>
        <end position="59"/>
    </location>
</feature>
<protein>
    <submittedName>
        <fullName evidence="2">Uncharacterized protein</fullName>
    </submittedName>
</protein>
<evidence type="ECO:0000313" key="3">
    <source>
        <dbReference type="Proteomes" id="UP000626109"/>
    </source>
</evidence>
<organism evidence="2 3">
    <name type="scientific">Polarella glacialis</name>
    <name type="common">Dinoflagellate</name>
    <dbReference type="NCBI Taxonomy" id="89957"/>
    <lineage>
        <taxon>Eukaryota</taxon>
        <taxon>Sar</taxon>
        <taxon>Alveolata</taxon>
        <taxon>Dinophyceae</taxon>
        <taxon>Suessiales</taxon>
        <taxon>Suessiaceae</taxon>
        <taxon>Polarella</taxon>
    </lineage>
</organism>
<evidence type="ECO:0000256" key="1">
    <source>
        <dbReference type="SAM" id="Phobius"/>
    </source>
</evidence>
<gene>
    <name evidence="2" type="ORF">PGLA2088_LOCUS51191</name>
</gene>
<name>A0A813LTF8_POLGL</name>
<comment type="caution">
    <text evidence="2">The sequence shown here is derived from an EMBL/GenBank/DDBJ whole genome shotgun (WGS) entry which is preliminary data.</text>
</comment>